<keyword evidence="3" id="KW-1185">Reference proteome</keyword>
<dbReference type="EMBL" id="KQ997538">
    <property type="protein sequence ID" value="KZV44121.1"/>
    <property type="molecule type" value="Genomic_DNA"/>
</dbReference>
<feature type="compositionally biased region" description="Basic and acidic residues" evidence="1">
    <location>
        <begin position="180"/>
        <end position="190"/>
    </location>
</feature>
<evidence type="ECO:0000313" key="3">
    <source>
        <dbReference type="Proteomes" id="UP000250235"/>
    </source>
</evidence>
<sequence>MSSFFRSFSLRILKALTSVSDLATTEEQMLAWAETDSLHTAVSRRLYIIAKYREMLLHKFLEARHQNFESSTPTTAIYLQVLDMLSEAHHLASTKLVEQMRLHKLEWTRTLISNLFGGDDVQSADDIPPTPATDDVLPIEETTVVLTDMVYQGLFNEVRRDIQDQKAALIQNLDDIRKEGRDEKKGEDNIIRGAQPPENRSRPGDGGRGGSRSEPPRKRGSGLHRGTNSRGWRYWLG</sequence>
<dbReference type="Proteomes" id="UP000250235">
    <property type="component" value="Unassembled WGS sequence"/>
</dbReference>
<evidence type="ECO:0000256" key="1">
    <source>
        <dbReference type="SAM" id="MobiDB-lite"/>
    </source>
</evidence>
<evidence type="ECO:0000313" key="2">
    <source>
        <dbReference type="EMBL" id="KZV44121.1"/>
    </source>
</evidence>
<accession>A0A2Z7CAQ4</accession>
<dbReference type="AlphaFoldDB" id="A0A2Z7CAQ4"/>
<organism evidence="2 3">
    <name type="scientific">Dorcoceras hygrometricum</name>
    <dbReference type="NCBI Taxonomy" id="472368"/>
    <lineage>
        <taxon>Eukaryota</taxon>
        <taxon>Viridiplantae</taxon>
        <taxon>Streptophyta</taxon>
        <taxon>Embryophyta</taxon>
        <taxon>Tracheophyta</taxon>
        <taxon>Spermatophyta</taxon>
        <taxon>Magnoliopsida</taxon>
        <taxon>eudicotyledons</taxon>
        <taxon>Gunneridae</taxon>
        <taxon>Pentapetalae</taxon>
        <taxon>asterids</taxon>
        <taxon>lamiids</taxon>
        <taxon>Lamiales</taxon>
        <taxon>Gesneriaceae</taxon>
        <taxon>Didymocarpoideae</taxon>
        <taxon>Trichosporeae</taxon>
        <taxon>Loxocarpinae</taxon>
        <taxon>Dorcoceras</taxon>
    </lineage>
</organism>
<gene>
    <name evidence="2" type="ORF">F511_15220</name>
</gene>
<protein>
    <submittedName>
        <fullName evidence="2">Uncharacterized protein</fullName>
    </submittedName>
</protein>
<name>A0A2Z7CAQ4_9LAMI</name>
<proteinExistence type="predicted"/>
<reference evidence="2 3" key="1">
    <citation type="journal article" date="2015" name="Proc. Natl. Acad. Sci. U.S.A.">
        <title>The resurrection genome of Boea hygrometrica: A blueprint for survival of dehydration.</title>
        <authorList>
            <person name="Xiao L."/>
            <person name="Yang G."/>
            <person name="Zhang L."/>
            <person name="Yang X."/>
            <person name="Zhao S."/>
            <person name="Ji Z."/>
            <person name="Zhou Q."/>
            <person name="Hu M."/>
            <person name="Wang Y."/>
            <person name="Chen M."/>
            <person name="Xu Y."/>
            <person name="Jin H."/>
            <person name="Xiao X."/>
            <person name="Hu G."/>
            <person name="Bao F."/>
            <person name="Hu Y."/>
            <person name="Wan P."/>
            <person name="Li L."/>
            <person name="Deng X."/>
            <person name="Kuang T."/>
            <person name="Xiang C."/>
            <person name="Zhu J.K."/>
            <person name="Oliver M.J."/>
            <person name="He Y."/>
        </authorList>
    </citation>
    <scope>NUCLEOTIDE SEQUENCE [LARGE SCALE GENOMIC DNA]</scope>
    <source>
        <strain evidence="3">cv. XS01</strain>
    </source>
</reference>
<feature type="region of interest" description="Disordered" evidence="1">
    <location>
        <begin position="180"/>
        <end position="237"/>
    </location>
</feature>